<dbReference type="CDD" id="cd03022">
    <property type="entry name" value="DsbA_HCCA_Iso"/>
    <property type="match status" value="1"/>
</dbReference>
<dbReference type="PIRSF" id="PIRSF006386">
    <property type="entry name" value="HCCAis_GSTk"/>
    <property type="match status" value="1"/>
</dbReference>
<dbReference type="InterPro" id="IPR036249">
    <property type="entry name" value="Thioredoxin-like_sf"/>
</dbReference>
<dbReference type="AlphaFoldDB" id="A0A1C3RDC1"/>
<dbReference type="PANTHER" id="PTHR42943">
    <property type="entry name" value="GLUTATHIONE S-TRANSFERASE KAPPA"/>
    <property type="match status" value="1"/>
</dbReference>
<comment type="catalytic activity">
    <reaction evidence="1">
        <text>2-hydroxychromene-2-carboxylate = (3E)-4-(2-hydroxyphenyl)-2-oxobut-3-enoate</text>
        <dbReference type="Rhea" id="RHEA:27401"/>
        <dbReference type="ChEBI" id="CHEBI:59350"/>
        <dbReference type="ChEBI" id="CHEBI:59353"/>
        <dbReference type="EC" id="5.99.1.4"/>
    </reaction>
</comment>
<dbReference type="Gene3D" id="3.40.30.10">
    <property type="entry name" value="Glutaredoxin"/>
    <property type="match status" value="1"/>
</dbReference>
<protein>
    <recommendedName>
        <fullName evidence="1">2-hydroxychromene-2-carboxylate isomerase</fullName>
        <ecNumber evidence="1">5.99.1.4</ecNumber>
    </recommendedName>
</protein>
<evidence type="ECO:0000313" key="4">
    <source>
        <dbReference type="EMBL" id="SCA55242.1"/>
    </source>
</evidence>
<dbReference type="GO" id="GO:1901170">
    <property type="term" value="P:naphthalene catabolic process"/>
    <property type="evidence" value="ECO:0007669"/>
    <property type="project" value="InterPro"/>
</dbReference>
<accession>A0A1C3RDC1</accession>
<evidence type="ECO:0000256" key="1">
    <source>
        <dbReference type="PIRNR" id="PIRNR006386"/>
    </source>
</evidence>
<reference evidence="4 5" key="1">
    <citation type="submission" date="2016-07" db="EMBL/GenBank/DDBJ databases">
        <authorList>
            <person name="Lefevre C.T."/>
        </authorList>
    </citation>
    <scope>NUCLEOTIDE SEQUENCE [LARGE SCALE GENOMIC DNA]</scope>
    <source>
        <strain evidence="4">PR1</strain>
    </source>
</reference>
<organism evidence="4 5">
    <name type="scientific">Candidatus Terasakiella magnetica</name>
    <dbReference type="NCBI Taxonomy" id="1867952"/>
    <lineage>
        <taxon>Bacteria</taxon>
        <taxon>Pseudomonadati</taxon>
        <taxon>Pseudomonadota</taxon>
        <taxon>Alphaproteobacteria</taxon>
        <taxon>Rhodospirillales</taxon>
        <taxon>Terasakiellaceae</taxon>
        <taxon>Terasakiella</taxon>
    </lineage>
</organism>
<sequence length="203" mass="23213">MMANPIEFYFEFGSPYGYFAAQEIDAIGQEFDREVIWKPFMLGSAFKATQSMPLMNVPLKGPYCVHDWERMSKYTGTPWQMPEKFPTAILAAPRGFYWLKDQGKTTTAITFAKAAYKAYFADKRPMWEAEETADVAAECGIDREEFLQAVQTPEVKARLIQEGQAAIDAGVFGSPFIRVDGEDFWGWDRLPMVRDWLKNGKWG</sequence>
<dbReference type="GO" id="GO:0006749">
    <property type="term" value="P:glutathione metabolic process"/>
    <property type="evidence" value="ECO:0007669"/>
    <property type="project" value="TreeGrafter"/>
</dbReference>
<feature type="domain" description="DSBA-like thioredoxin" evidence="3">
    <location>
        <begin position="6"/>
        <end position="197"/>
    </location>
</feature>
<dbReference type="Pfam" id="PF01323">
    <property type="entry name" value="DSBA"/>
    <property type="match status" value="1"/>
</dbReference>
<dbReference type="EC" id="5.99.1.4" evidence="1"/>
<dbReference type="InterPro" id="IPR014440">
    <property type="entry name" value="HCCAis_GSTk"/>
</dbReference>
<dbReference type="EMBL" id="FLYE01000001">
    <property type="protein sequence ID" value="SCA55242.1"/>
    <property type="molecule type" value="Genomic_DNA"/>
</dbReference>
<dbReference type="InterPro" id="IPR001853">
    <property type="entry name" value="DSBA-like_thioredoxin_dom"/>
</dbReference>
<comment type="similarity">
    <text evidence="1">Belongs to the GST superfamily. NadH family.</text>
</comment>
<dbReference type="OrthoDB" id="5244108at2"/>
<proteinExistence type="inferred from homology"/>
<dbReference type="GO" id="GO:0004364">
    <property type="term" value="F:glutathione transferase activity"/>
    <property type="evidence" value="ECO:0007669"/>
    <property type="project" value="TreeGrafter"/>
</dbReference>
<evidence type="ECO:0000259" key="3">
    <source>
        <dbReference type="Pfam" id="PF01323"/>
    </source>
</evidence>
<evidence type="ECO:0000313" key="5">
    <source>
        <dbReference type="Proteomes" id="UP000231658"/>
    </source>
</evidence>
<dbReference type="PANTHER" id="PTHR42943:SF2">
    <property type="entry name" value="GLUTATHIONE S-TRANSFERASE KAPPA 1"/>
    <property type="match status" value="1"/>
</dbReference>
<dbReference type="GO" id="GO:0004602">
    <property type="term" value="F:glutathione peroxidase activity"/>
    <property type="evidence" value="ECO:0007669"/>
    <property type="project" value="TreeGrafter"/>
</dbReference>
<dbReference type="Proteomes" id="UP000231658">
    <property type="component" value="Unassembled WGS sequence"/>
</dbReference>
<keyword evidence="1 4" id="KW-0413">Isomerase</keyword>
<gene>
    <name evidence="4" type="ORF">MTBPR1_10489</name>
</gene>
<name>A0A1C3RDC1_9PROT</name>
<evidence type="ECO:0000256" key="2">
    <source>
        <dbReference type="PIRSR" id="PIRSR006386-1"/>
    </source>
</evidence>
<feature type="active site" description="Nucleophile" evidence="2">
    <location>
        <position position="14"/>
    </location>
</feature>
<dbReference type="SUPFAM" id="SSF52833">
    <property type="entry name" value="Thioredoxin-like"/>
    <property type="match status" value="1"/>
</dbReference>
<dbReference type="InterPro" id="IPR044087">
    <property type="entry name" value="NahD-like"/>
</dbReference>
<dbReference type="STRING" id="1867952.MTBPR1_10489"/>
<dbReference type="InterPro" id="IPR051924">
    <property type="entry name" value="GST_Kappa/NadH"/>
</dbReference>
<keyword evidence="5" id="KW-1185">Reference proteome</keyword>
<dbReference type="GO" id="GO:0018845">
    <property type="term" value="F:2-hydroxychromene-2-carboxylate isomerase activity"/>
    <property type="evidence" value="ECO:0007669"/>
    <property type="project" value="UniProtKB-UniRule"/>
</dbReference>